<feature type="compositionally biased region" description="Basic and acidic residues" evidence="1">
    <location>
        <begin position="7"/>
        <end position="16"/>
    </location>
</feature>
<name>A0A1H0A3Q5_9PSEU</name>
<reference evidence="4" key="1">
    <citation type="submission" date="2016-10" db="EMBL/GenBank/DDBJ databases">
        <authorList>
            <person name="Varghese N."/>
            <person name="Submissions S."/>
        </authorList>
    </citation>
    <scope>NUCLEOTIDE SEQUENCE [LARGE SCALE GENOMIC DNA]</scope>
    <source>
        <strain evidence="4">DSM 44796</strain>
    </source>
</reference>
<feature type="domain" description="Recombinase" evidence="2">
    <location>
        <begin position="90"/>
        <end position="227"/>
    </location>
</feature>
<evidence type="ECO:0000313" key="3">
    <source>
        <dbReference type="EMBL" id="SDN28065.1"/>
    </source>
</evidence>
<dbReference type="PANTHER" id="PTHR30461:SF23">
    <property type="entry name" value="DNA RECOMBINASE-RELATED"/>
    <property type="match status" value="1"/>
</dbReference>
<organism evidence="3 4">
    <name type="scientific">Lentzea albidocapillata subsp. violacea</name>
    <dbReference type="NCBI Taxonomy" id="128104"/>
    <lineage>
        <taxon>Bacteria</taxon>
        <taxon>Bacillati</taxon>
        <taxon>Actinomycetota</taxon>
        <taxon>Actinomycetes</taxon>
        <taxon>Pseudonocardiales</taxon>
        <taxon>Pseudonocardiaceae</taxon>
        <taxon>Lentzea</taxon>
    </lineage>
</organism>
<dbReference type="InterPro" id="IPR011109">
    <property type="entry name" value="DNA_bind_recombinase_dom"/>
</dbReference>
<evidence type="ECO:0000313" key="4">
    <source>
        <dbReference type="Proteomes" id="UP000199682"/>
    </source>
</evidence>
<evidence type="ECO:0000259" key="2">
    <source>
        <dbReference type="PROSITE" id="PS51737"/>
    </source>
</evidence>
<dbReference type="PROSITE" id="PS51737">
    <property type="entry name" value="RECOMBINASE_DNA_BIND"/>
    <property type="match status" value="1"/>
</dbReference>
<dbReference type="Gene3D" id="3.90.1750.20">
    <property type="entry name" value="Putative Large Serine Recombinase, Chain B, Domain 2"/>
    <property type="match status" value="1"/>
</dbReference>
<proteinExistence type="predicted"/>
<dbReference type="RefSeq" id="WP_090015498.1">
    <property type="nucleotide sequence ID" value="NZ_FNET01000043.1"/>
</dbReference>
<protein>
    <submittedName>
        <fullName evidence="3">Recombinase</fullName>
    </submittedName>
</protein>
<dbReference type="InterPro" id="IPR050639">
    <property type="entry name" value="SSR_resolvase"/>
</dbReference>
<dbReference type="PANTHER" id="PTHR30461">
    <property type="entry name" value="DNA-INVERTASE FROM LAMBDOID PROPHAGE"/>
    <property type="match status" value="1"/>
</dbReference>
<dbReference type="AlphaFoldDB" id="A0A1H0A3Q5"/>
<dbReference type="GO" id="GO:0003677">
    <property type="term" value="F:DNA binding"/>
    <property type="evidence" value="ECO:0007669"/>
    <property type="project" value="InterPro"/>
</dbReference>
<evidence type="ECO:0000256" key="1">
    <source>
        <dbReference type="SAM" id="MobiDB-lite"/>
    </source>
</evidence>
<sequence>MHSNTAARDESDDRTPRWVATDGRHTLRQRLTILGARLFRSQEDTNNEETELSWRVRQRVLHDYHASNLATARAGSEELVRAGFNTGDVPYGYRARRVRVTPTGRRPRWRTRLLIEPVEASAVRMIFVWRGEDRLSVSEIRRRLAASRYPAPLDADTGQPGVWTVAAVQAILHNPKYLGCQVWGRTHHGKRVPRSEWVWSEVWVHPPVVTPAEFAAVHPRFRYPHSTSAVDAA</sequence>
<dbReference type="GO" id="GO:0000150">
    <property type="term" value="F:DNA strand exchange activity"/>
    <property type="evidence" value="ECO:0007669"/>
    <property type="project" value="InterPro"/>
</dbReference>
<accession>A0A1H0A3Q5</accession>
<dbReference type="InterPro" id="IPR038109">
    <property type="entry name" value="DNA_bind_recomb_sf"/>
</dbReference>
<dbReference type="Pfam" id="PF07508">
    <property type="entry name" value="Recombinase"/>
    <property type="match status" value="1"/>
</dbReference>
<feature type="region of interest" description="Disordered" evidence="1">
    <location>
        <begin position="1"/>
        <end position="21"/>
    </location>
</feature>
<gene>
    <name evidence="3" type="ORF">SAMN04488074_14321</name>
</gene>
<dbReference type="Proteomes" id="UP000199682">
    <property type="component" value="Unassembled WGS sequence"/>
</dbReference>
<dbReference type="EMBL" id="FNET01000043">
    <property type="protein sequence ID" value="SDN28065.1"/>
    <property type="molecule type" value="Genomic_DNA"/>
</dbReference>